<accession>A0A0J0XEK7</accession>
<reference evidence="1 2" key="1">
    <citation type="submission" date="2015-03" db="EMBL/GenBank/DDBJ databases">
        <title>Genomics and transcriptomics of the oil-accumulating basidiomycete yeast T. oleaginosus allow insights into substrate utilization and the diverse evolutionary trajectories of mating systems in fungi.</title>
        <authorList>
            <consortium name="DOE Joint Genome Institute"/>
            <person name="Kourist R."/>
            <person name="Kracht O."/>
            <person name="Bracharz F."/>
            <person name="Lipzen A."/>
            <person name="Nolan M."/>
            <person name="Ohm R."/>
            <person name="Grigoriev I."/>
            <person name="Sun S."/>
            <person name="Heitman J."/>
            <person name="Bruck T."/>
            <person name="Nowrousian M."/>
        </authorList>
    </citation>
    <scope>NUCLEOTIDE SEQUENCE [LARGE SCALE GENOMIC DNA]</scope>
    <source>
        <strain evidence="1 2">IBC0246</strain>
    </source>
</reference>
<dbReference type="InterPro" id="IPR008551">
    <property type="entry name" value="TANGO2"/>
</dbReference>
<dbReference type="GO" id="GO:0009306">
    <property type="term" value="P:protein secretion"/>
    <property type="evidence" value="ECO:0007669"/>
    <property type="project" value="TreeGrafter"/>
</dbReference>
<sequence length="307" mass="34330">MCIVFYTQSQPGYKLILAANRDEFLDRPASEAGWHNFDDESRDDNWVLCGRDLGSPDKGTWLGITSDLRIGILTNIRYPIREPPPNAPSRGHLLKEFLASPPEQAPSVNDFLSNIDPARYVGFNLLLFNLKRRNGAWLEPEAGYLSNRSSPPLLHPNDCGCKGMSNSPLTEPYPKVQSGEERMAESLTEWARNDEEEDQLVERMMDLLSQVTRIMRSADSSPAPPVHSPVDMTYATQVAPIRIGAKGLGPADSAGEDQESRWYATRVATVILVREDGRITFVERDRTKLNNGDVVSANGERREIFTV</sequence>
<dbReference type="STRING" id="879819.A0A0J0XEK7"/>
<dbReference type="GO" id="GO:0007030">
    <property type="term" value="P:Golgi organization"/>
    <property type="evidence" value="ECO:0007669"/>
    <property type="project" value="TreeGrafter"/>
</dbReference>
<proteinExistence type="predicted"/>
<dbReference type="RefSeq" id="XP_018275992.1">
    <property type="nucleotide sequence ID" value="XM_018421549.1"/>
</dbReference>
<dbReference type="EMBL" id="KQ087257">
    <property type="protein sequence ID" value="KLT39501.1"/>
    <property type="molecule type" value="Genomic_DNA"/>
</dbReference>
<dbReference type="GeneID" id="28982152"/>
<dbReference type="PANTHER" id="PTHR17985:SF8">
    <property type="entry name" value="TRANSPORT AND GOLGI ORGANIZATION PROTEIN 2 HOMOLOG"/>
    <property type="match status" value="1"/>
</dbReference>
<dbReference type="GO" id="GO:0005794">
    <property type="term" value="C:Golgi apparatus"/>
    <property type="evidence" value="ECO:0007669"/>
    <property type="project" value="TreeGrafter"/>
</dbReference>
<name>A0A0J0XEK7_9TREE</name>
<dbReference type="AlphaFoldDB" id="A0A0J0XEK7"/>
<evidence type="ECO:0000313" key="1">
    <source>
        <dbReference type="EMBL" id="KLT39501.1"/>
    </source>
</evidence>
<protein>
    <submittedName>
        <fullName evidence="1">DUF833-domain-containing protein</fullName>
    </submittedName>
</protein>
<dbReference type="OrthoDB" id="191601at2759"/>
<keyword evidence="2" id="KW-1185">Reference proteome</keyword>
<organism evidence="1 2">
    <name type="scientific">Cutaneotrichosporon oleaginosum</name>
    <dbReference type="NCBI Taxonomy" id="879819"/>
    <lineage>
        <taxon>Eukaryota</taxon>
        <taxon>Fungi</taxon>
        <taxon>Dikarya</taxon>
        <taxon>Basidiomycota</taxon>
        <taxon>Agaricomycotina</taxon>
        <taxon>Tremellomycetes</taxon>
        <taxon>Trichosporonales</taxon>
        <taxon>Trichosporonaceae</taxon>
        <taxon>Cutaneotrichosporon</taxon>
    </lineage>
</organism>
<dbReference type="PANTHER" id="PTHR17985">
    <property type="entry name" value="SER/THR-RICH PROTEIN T10 IN DGCR REGION"/>
    <property type="match status" value="1"/>
</dbReference>
<gene>
    <name evidence="1" type="ORF">CC85DRAFT_279361</name>
</gene>
<evidence type="ECO:0000313" key="2">
    <source>
        <dbReference type="Proteomes" id="UP000053611"/>
    </source>
</evidence>
<dbReference type="Proteomes" id="UP000053611">
    <property type="component" value="Unassembled WGS sequence"/>
</dbReference>
<dbReference type="Pfam" id="PF05742">
    <property type="entry name" value="TANGO2"/>
    <property type="match status" value="1"/>
</dbReference>